<reference evidence="1 2" key="1">
    <citation type="journal article" date="2018" name="Sci. Rep.">
        <title>Genome sequence of the cauliflower mushroom Sparassis crispa (Hanabiratake) and its association with beneficial usage.</title>
        <authorList>
            <person name="Kiyama R."/>
            <person name="Furutani Y."/>
            <person name="Kawaguchi K."/>
            <person name="Nakanishi T."/>
        </authorList>
    </citation>
    <scope>NUCLEOTIDE SEQUENCE [LARGE SCALE GENOMIC DNA]</scope>
</reference>
<proteinExistence type="predicted"/>
<dbReference type="InParanoid" id="A0A401GBG5"/>
<dbReference type="GeneID" id="38776408"/>
<dbReference type="STRING" id="139825.A0A401GBG5"/>
<dbReference type="Pfam" id="PF18758">
    <property type="entry name" value="KDZ"/>
    <property type="match status" value="1"/>
</dbReference>
<dbReference type="Proteomes" id="UP000287166">
    <property type="component" value="Unassembled WGS sequence"/>
</dbReference>
<dbReference type="OrthoDB" id="2793259at2759"/>
<protein>
    <submittedName>
        <fullName evidence="1">Uncharacterized protein</fullName>
    </submittedName>
</protein>
<evidence type="ECO:0000313" key="2">
    <source>
        <dbReference type="Proteomes" id="UP000287166"/>
    </source>
</evidence>
<keyword evidence="2" id="KW-1185">Reference proteome</keyword>
<dbReference type="EMBL" id="BFAD01000002">
    <property type="protein sequence ID" value="GBE79491.1"/>
    <property type="molecule type" value="Genomic_DNA"/>
</dbReference>
<sequence>MTLSAFVPKFHLPAHQEECHAPYSFNFAKWCEQTDSEGVERNWAALNPVAPSMKEMGPGHRWEMIDDICGFRNWRKTVEVGNALLRRMLEAIPEAVVHYEDFAKFTSGLRVQRPADVVAWGVMVEEWEADISKPNPYALPKSKITLADVHLKLAKEEQARIQEGRDMQSPDVSPSSFLLLGMELEKQQCSLRRLVHGELTTHQDATLQEQRAALLKKILRFQETKNVKGQRPNTRARAAQSSMDARVRAATLRYRHARSTLLSLHRHGPWEDTLQELNDADVRGLGEHALMNEERAEQEQIRELSGSSLNSFSIGHTGVVAVGEGRRMLSWLWYDVANEGGEAGLADSLRVEWVKVRARAARWHKEVHLLNEEMRRVMEYSRWQAAIWNGRCDHLNSGMDASLIEGLQAYAAEHAAMERELAASFEAKWSVVRQHAQVILQQLDTALRELNTNLGAGRPDGEETLELAVESAFDAVEVDIDLGLDKDLENDVDPV</sequence>
<gene>
    <name evidence="1" type="ORF">SCP_0206910</name>
</gene>
<dbReference type="InterPro" id="IPR040521">
    <property type="entry name" value="KDZ"/>
</dbReference>
<name>A0A401GBG5_9APHY</name>
<organism evidence="1 2">
    <name type="scientific">Sparassis crispa</name>
    <dbReference type="NCBI Taxonomy" id="139825"/>
    <lineage>
        <taxon>Eukaryota</taxon>
        <taxon>Fungi</taxon>
        <taxon>Dikarya</taxon>
        <taxon>Basidiomycota</taxon>
        <taxon>Agaricomycotina</taxon>
        <taxon>Agaricomycetes</taxon>
        <taxon>Polyporales</taxon>
        <taxon>Sparassidaceae</taxon>
        <taxon>Sparassis</taxon>
    </lineage>
</organism>
<dbReference type="AlphaFoldDB" id="A0A401GBG5"/>
<comment type="caution">
    <text evidence="1">The sequence shown here is derived from an EMBL/GenBank/DDBJ whole genome shotgun (WGS) entry which is preliminary data.</text>
</comment>
<evidence type="ECO:0000313" key="1">
    <source>
        <dbReference type="EMBL" id="GBE79491.1"/>
    </source>
</evidence>
<dbReference type="RefSeq" id="XP_027610404.1">
    <property type="nucleotide sequence ID" value="XM_027754603.1"/>
</dbReference>
<accession>A0A401GBG5</accession>